<evidence type="ECO:0000256" key="10">
    <source>
        <dbReference type="ARBA" id="ARBA00023329"/>
    </source>
</evidence>
<dbReference type="PANTHER" id="PTHR10805:SF0">
    <property type="entry name" value="COATOMER SUBUNIT EPSILON"/>
    <property type="match status" value="1"/>
</dbReference>
<comment type="caution">
    <text evidence="12">The sequence shown here is derived from an EMBL/GenBank/DDBJ whole genome shotgun (WGS) entry which is preliminary data.</text>
</comment>
<dbReference type="Gene3D" id="1.25.40.10">
    <property type="entry name" value="Tetratricopeptide repeat domain"/>
    <property type="match status" value="1"/>
</dbReference>
<keyword evidence="7 11" id="KW-0653">Protein transport</keyword>
<keyword evidence="4 11" id="KW-0813">Transport</keyword>
<reference evidence="12" key="1">
    <citation type="submission" date="2021-03" db="EMBL/GenBank/DDBJ databases">
        <authorList>
            <person name="Tagirdzhanova G."/>
        </authorList>
    </citation>
    <scope>NUCLEOTIDE SEQUENCE</scope>
</reference>
<name>A0A8H3EIV6_9LECA</name>
<dbReference type="AlphaFoldDB" id="A0A8H3EIV6"/>
<gene>
    <name evidence="12" type="ORF">GOMPHAMPRED_005130</name>
</gene>
<keyword evidence="10 11" id="KW-0968">Cytoplasmic vesicle</keyword>
<evidence type="ECO:0000256" key="7">
    <source>
        <dbReference type="ARBA" id="ARBA00022927"/>
    </source>
</evidence>
<dbReference type="Pfam" id="PF04733">
    <property type="entry name" value="Coatomer_E"/>
    <property type="match status" value="1"/>
</dbReference>
<dbReference type="PANTHER" id="PTHR10805">
    <property type="entry name" value="COATOMER SUBUNIT EPSILON"/>
    <property type="match status" value="1"/>
</dbReference>
<dbReference type="InterPro" id="IPR011990">
    <property type="entry name" value="TPR-like_helical_dom_sf"/>
</dbReference>
<protein>
    <recommendedName>
        <fullName evidence="11">Coatomer subunit epsilon</fullName>
    </recommendedName>
</protein>
<dbReference type="EMBL" id="CAJPDQ010000003">
    <property type="protein sequence ID" value="CAF9907516.1"/>
    <property type="molecule type" value="Genomic_DNA"/>
</dbReference>
<evidence type="ECO:0000256" key="4">
    <source>
        <dbReference type="ARBA" id="ARBA00022448"/>
    </source>
</evidence>
<dbReference type="OrthoDB" id="310217at2759"/>
<dbReference type="GO" id="GO:0005198">
    <property type="term" value="F:structural molecule activity"/>
    <property type="evidence" value="ECO:0007669"/>
    <property type="project" value="UniProtKB-UniRule"/>
</dbReference>
<organism evidence="12 13">
    <name type="scientific">Gomphillus americanus</name>
    <dbReference type="NCBI Taxonomy" id="1940652"/>
    <lineage>
        <taxon>Eukaryota</taxon>
        <taxon>Fungi</taxon>
        <taxon>Dikarya</taxon>
        <taxon>Ascomycota</taxon>
        <taxon>Pezizomycotina</taxon>
        <taxon>Lecanoromycetes</taxon>
        <taxon>OSLEUM clade</taxon>
        <taxon>Ostropomycetidae</taxon>
        <taxon>Ostropales</taxon>
        <taxon>Graphidaceae</taxon>
        <taxon>Gomphilloideae</taxon>
        <taxon>Gomphillus</taxon>
    </lineage>
</organism>
<dbReference type="PIRSF" id="PIRSF016478">
    <property type="entry name" value="Coatomer_esu"/>
    <property type="match status" value="1"/>
</dbReference>
<dbReference type="InterPro" id="IPR006822">
    <property type="entry name" value="Coatomer_esu"/>
</dbReference>
<evidence type="ECO:0000256" key="6">
    <source>
        <dbReference type="ARBA" id="ARBA00022892"/>
    </source>
</evidence>
<evidence type="ECO:0000256" key="8">
    <source>
        <dbReference type="ARBA" id="ARBA00023034"/>
    </source>
</evidence>
<comment type="function">
    <text evidence="11">The coatomer is a cytosolic protein complex that binds to dilysine motifs and reversibly associates with Golgi non-clathrin-coated vesicles, which further mediate biosynthetic protein transport from the ER, via the Golgi up to the trans Golgi network. The coatomer complex is required for budding from Golgi membranes, and is essential for the retrograde Golgi-to-ER transport of dilysine-tagged proteins.</text>
</comment>
<evidence type="ECO:0000313" key="13">
    <source>
        <dbReference type="Proteomes" id="UP000664169"/>
    </source>
</evidence>
<keyword evidence="13" id="KW-1185">Reference proteome</keyword>
<dbReference type="GO" id="GO:0030126">
    <property type="term" value="C:COPI vesicle coat"/>
    <property type="evidence" value="ECO:0007669"/>
    <property type="project" value="TreeGrafter"/>
</dbReference>
<proteinExistence type="inferred from homology"/>
<evidence type="ECO:0000256" key="1">
    <source>
        <dbReference type="ARBA" id="ARBA00004255"/>
    </source>
</evidence>
<evidence type="ECO:0000256" key="5">
    <source>
        <dbReference type="ARBA" id="ARBA00022490"/>
    </source>
</evidence>
<keyword evidence="9 11" id="KW-0472">Membrane</keyword>
<dbReference type="GO" id="GO:0006888">
    <property type="term" value="P:endoplasmic reticulum to Golgi vesicle-mediated transport"/>
    <property type="evidence" value="ECO:0007669"/>
    <property type="project" value="TreeGrafter"/>
</dbReference>
<dbReference type="GO" id="GO:0015031">
    <property type="term" value="P:protein transport"/>
    <property type="evidence" value="ECO:0007669"/>
    <property type="project" value="UniProtKB-UniRule"/>
</dbReference>
<keyword evidence="5 11" id="KW-0963">Cytoplasm</keyword>
<sequence length="294" mass="31818">MSSTEQIYTEGELMTIHNDYHHNAYTKVLAHNLTQTSTSAVLSARILQLRAQIALGNQAEVLADISGEEDIPDLAAVQALALYTSDSEAQGLSLAESLAQTQSDNATVQILAATVLAAAGKIEEALALVSKHQGTLEAVALGTQLQLLVNRTDLAEREVKNAKKWAQDSLLVNIAESWVGLRVGGDRYQQAFYEFEEMPVAQSVAEMHLGRLPEAETSLRNAMEDTENEAMQSHAIANLVVVETLAGRGAQAKELLASLQTRMPGHPLLVDLEEKDALFDEFAAKYAPKVKITA</sequence>
<evidence type="ECO:0000256" key="3">
    <source>
        <dbReference type="ARBA" id="ARBA00008827"/>
    </source>
</evidence>
<comment type="subcellular location">
    <subcellularLocation>
        <location evidence="2">Cytoplasmic vesicle</location>
        <location evidence="2">COPI-coated vesicle membrane</location>
        <topology evidence="2">Peripheral membrane protein</topology>
        <orientation evidence="2">Cytoplasmic side</orientation>
    </subcellularLocation>
    <subcellularLocation>
        <location evidence="1">Golgi apparatus membrane</location>
        <topology evidence="1">Peripheral membrane protein</topology>
        <orientation evidence="1">Cytoplasmic side</orientation>
    </subcellularLocation>
</comment>
<comment type="similarity">
    <text evidence="3 11">Belongs to the COPE family.</text>
</comment>
<dbReference type="GO" id="GO:0006890">
    <property type="term" value="P:retrograde vesicle-mediated transport, Golgi to endoplasmic reticulum"/>
    <property type="evidence" value="ECO:0007669"/>
    <property type="project" value="UniProtKB-UniRule"/>
</dbReference>
<evidence type="ECO:0000256" key="9">
    <source>
        <dbReference type="ARBA" id="ARBA00023136"/>
    </source>
</evidence>
<dbReference type="Proteomes" id="UP000664169">
    <property type="component" value="Unassembled WGS sequence"/>
</dbReference>
<evidence type="ECO:0000313" key="12">
    <source>
        <dbReference type="EMBL" id="CAF9907516.1"/>
    </source>
</evidence>
<dbReference type="GO" id="GO:0000139">
    <property type="term" value="C:Golgi membrane"/>
    <property type="evidence" value="ECO:0007669"/>
    <property type="project" value="UniProtKB-SubCell"/>
</dbReference>
<keyword evidence="8 11" id="KW-0333">Golgi apparatus</keyword>
<evidence type="ECO:0000256" key="11">
    <source>
        <dbReference type="PIRNR" id="PIRNR016478"/>
    </source>
</evidence>
<dbReference type="GO" id="GO:0006891">
    <property type="term" value="P:intra-Golgi vesicle-mediated transport"/>
    <property type="evidence" value="ECO:0007669"/>
    <property type="project" value="TreeGrafter"/>
</dbReference>
<evidence type="ECO:0000256" key="2">
    <source>
        <dbReference type="ARBA" id="ARBA00004347"/>
    </source>
</evidence>
<accession>A0A8H3EIV6</accession>
<keyword evidence="6 11" id="KW-0931">ER-Golgi transport</keyword>